<name>A0A9N8WS81_9GLOM</name>
<dbReference type="EMBL" id="CAJVPY010000783">
    <property type="protein sequence ID" value="CAG8491740.1"/>
    <property type="molecule type" value="Genomic_DNA"/>
</dbReference>
<protein>
    <submittedName>
        <fullName evidence="1">5234_t:CDS:1</fullName>
    </submittedName>
</protein>
<dbReference type="AlphaFoldDB" id="A0A9N8WS81"/>
<accession>A0A9N8WS81</accession>
<organism evidence="1 2">
    <name type="scientific">Dentiscutata erythropus</name>
    <dbReference type="NCBI Taxonomy" id="1348616"/>
    <lineage>
        <taxon>Eukaryota</taxon>
        <taxon>Fungi</taxon>
        <taxon>Fungi incertae sedis</taxon>
        <taxon>Mucoromycota</taxon>
        <taxon>Glomeromycotina</taxon>
        <taxon>Glomeromycetes</taxon>
        <taxon>Diversisporales</taxon>
        <taxon>Gigasporaceae</taxon>
        <taxon>Dentiscutata</taxon>
    </lineage>
</organism>
<proteinExistence type="predicted"/>
<sequence length="119" mass="14049">MKVTTSLYKQLDWFKNEGSEEEKKSAKRILQQFKIRSCFCKLRGSCDREHGGLQFLDYGSTLLQLGLRKTTRLWFLNGDGLQFLQYLFMNLQKCIYKFWTSVIAKRHANLEEVKVTTKV</sequence>
<evidence type="ECO:0000313" key="2">
    <source>
        <dbReference type="Proteomes" id="UP000789405"/>
    </source>
</evidence>
<dbReference type="OrthoDB" id="2362571at2759"/>
<reference evidence="1" key="1">
    <citation type="submission" date="2021-06" db="EMBL/GenBank/DDBJ databases">
        <authorList>
            <person name="Kallberg Y."/>
            <person name="Tangrot J."/>
            <person name="Rosling A."/>
        </authorList>
    </citation>
    <scope>NUCLEOTIDE SEQUENCE</scope>
    <source>
        <strain evidence="1">MA453B</strain>
    </source>
</reference>
<keyword evidence="2" id="KW-1185">Reference proteome</keyword>
<dbReference type="Proteomes" id="UP000789405">
    <property type="component" value="Unassembled WGS sequence"/>
</dbReference>
<comment type="caution">
    <text evidence="1">The sequence shown here is derived from an EMBL/GenBank/DDBJ whole genome shotgun (WGS) entry which is preliminary data.</text>
</comment>
<gene>
    <name evidence="1" type="ORF">DERYTH_LOCUS2447</name>
</gene>
<feature type="non-terminal residue" evidence="1">
    <location>
        <position position="1"/>
    </location>
</feature>
<evidence type="ECO:0000313" key="1">
    <source>
        <dbReference type="EMBL" id="CAG8491740.1"/>
    </source>
</evidence>